<dbReference type="EMBL" id="MN741028">
    <property type="protein sequence ID" value="QHU23424.1"/>
    <property type="molecule type" value="Genomic_DNA"/>
</dbReference>
<evidence type="ECO:0000256" key="1">
    <source>
        <dbReference type="SAM" id="MobiDB-lite"/>
    </source>
</evidence>
<protein>
    <submittedName>
        <fullName evidence="2">Uncharacterized protein</fullName>
    </submittedName>
</protein>
<proteinExistence type="predicted"/>
<name>A0A6C0L3X6_9ZZZZ</name>
<feature type="compositionally biased region" description="Basic and acidic residues" evidence="1">
    <location>
        <begin position="162"/>
        <end position="172"/>
    </location>
</feature>
<reference evidence="2" key="1">
    <citation type="journal article" date="2020" name="Nature">
        <title>Giant virus diversity and host interactions through global metagenomics.</title>
        <authorList>
            <person name="Schulz F."/>
            <person name="Roux S."/>
            <person name="Paez-Espino D."/>
            <person name="Jungbluth S."/>
            <person name="Walsh D.A."/>
            <person name="Denef V.J."/>
            <person name="McMahon K.D."/>
            <person name="Konstantinidis K.T."/>
            <person name="Eloe-Fadrosh E.A."/>
            <person name="Kyrpides N.C."/>
            <person name="Woyke T."/>
        </authorList>
    </citation>
    <scope>NUCLEOTIDE SEQUENCE</scope>
    <source>
        <strain evidence="2">GVMAG-S-ERX555907-94</strain>
    </source>
</reference>
<accession>A0A6C0L3X6</accession>
<organism evidence="2">
    <name type="scientific">viral metagenome</name>
    <dbReference type="NCBI Taxonomy" id="1070528"/>
    <lineage>
        <taxon>unclassified sequences</taxon>
        <taxon>metagenomes</taxon>
        <taxon>organismal metagenomes</taxon>
    </lineage>
</organism>
<evidence type="ECO:0000313" key="2">
    <source>
        <dbReference type="EMBL" id="QHU23424.1"/>
    </source>
</evidence>
<feature type="region of interest" description="Disordered" evidence="1">
    <location>
        <begin position="155"/>
        <end position="176"/>
    </location>
</feature>
<dbReference type="InterPro" id="IPR055621">
    <property type="entry name" value="DUF7197"/>
</dbReference>
<dbReference type="AlphaFoldDB" id="A0A6C0L3X6"/>
<dbReference type="Pfam" id="PF23827">
    <property type="entry name" value="DUF7197"/>
    <property type="match status" value="1"/>
</dbReference>
<sequence length="192" mass="23049">MKMSGSNVLLNSLYKYYNEKNTMNKLIEIIDDNNKVSLRIIDWFVTNYSKKHNVYYTIYQTDNKMNTFVQDGNKFLKVFNTYHAYKSQLKSYSKKRFDPFCRRERIVFTCNSNKSIETTVGQLNFFKWAIDNLIIDYIKENYEEIEHDMNNSYNSIKKHKKNTNERKKRQELSKSASRGLNTNNFRVVLSFN</sequence>